<feature type="compositionally biased region" description="Low complexity" evidence="1">
    <location>
        <begin position="419"/>
        <end position="430"/>
    </location>
</feature>
<dbReference type="InterPro" id="IPR046521">
    <property type="entry name" value="DUF6698"/>
</dbReference>
<protein>
    <submittedName>
        <fullName evidence="2">Uncharacterized protein</fullName>
    </submittedName>
</protein>
<feature type="region of interest" description="Disordered" evidence="1">
    <location>
        <begin position="419"/>
        <end position="440"/>
    </location>
</feature>
<feature type="compositionally biased region" description="Basic and acidic residues" evidence="1">
    <location>
        <begin position="299"/>
        <end position="311"/>
    </location>
</feature>
<sequence>MLKFDNVYAGAYGVSRVMIAQVSAMDSATNSSRQTEPTTVTAPAPTTSSSDTTTDVVASCKRRISELQEEIEQIRDAQKKGKPDDNTYLIVGRCIRRLVSLTDRVEDLVHEADRRACLDDPNVSCGEEADRLYSAYKQLVHWQPSLGRLINSQEHLPHLTGIFRELNQGADSSRGDDAASLKRSVIHWLKVAFPHAKAGLEPDEKTGRGFDHDLTGRLLCPVDYNWEDDQQRAAICDFHPDFLVTADSWPAFLYEGERYDSQKPTEGLFKNALLLKAFKHVFTSPTSALKTDIVQKPLPRSEKPQKRDERRTRRPVASKLGMTSISPRAIAYIAVQLRFALSDCGSWRITDGEFNHCDFYNNIIAFFENTGTADRKTTIQDILFWWNRQVLGREYMSVYRPRNTKNLSVALSLSNSHGSATNAASSSAATREAIPHAAEQ</sequence>
<evidence type="ECO:0000256" key="1">
    <source>
        <dbReference type="SAM" id="MobiDB-lite"/>
    </source>
</evidence>
<name>A0A8I3AE81_9AGAM</name>
<gene>
    <name evidence="2" type="ORF">JVT61DRAFT_11601</name>
</gene>
<organism evidence="2 3">
    <name type="scientific">Boletus reticuloceps</name>
    <dbReference type="NCBI Taxonomy" id="495285"/>
    <lineage>
        <taxon>Eukaryota</taxon>
        <taxon>Fungi</taxon>
        <taxon>Dikarya</taxon>
        <taxon>Basidiomycota</taxon>
        <taxon>Agaricomycotina</taxon>
        <taxon>Agaricomycetes</taxon>
        <taxon>Agaricomycetidae</taxon>
        <taxon>Boletales</taxon>
        <taxon>Boletineae</taxon>
        <taxon>Boletaceae</taxon>
        <taxon>Boletoideae</taxon>
        <taxon>Boletus</taxon>
    </lineage>
</organism>
<reference evidence="2" key="1">
    <citation type="submission" date="2021-03" db="EMBL/GenBank/DDBJ databases">
        <title>Evolutionary innovations through gain and loss of genes in the ectomycorrhizal Boletales.</title>
        <authorList>
            <person name="Wu G."/>
            <person name="Miyauchi S."/>
            <person name="Morin E."/>
            <person name="Yang Z.-L."/>
            <person name="Xu J."/>
            <person name="Martin F.M."/>
        </authorList>
    </citation>
    <scope>NUCLEOTIDE SEQUENCE</scope>
    <source>
        <strain evidence="2">BR01</strain>
    </source>
</reference>
<dbReference type="Pfam" id="PF20414">
    <property type="entry name" value="DUF6698"/>
    <property type="match status" value="1"/>
</dbReference>
<feature type="region of interest" description="Disordered" evidence="1">
    <location>
        <begin position="27"/>
        <end position="54"/>
    </location>
</feature>
<evidence type="ECO:0000313" key="2">
    <source>
        <dbReference type="EMBL" id="KAG6379161.1"/>
    </source>
</evidence>
<comment type="caution">
    <text evidence="2">The sequence shown here is derived from an EMBL/GenBank/DDBJ whole genome shotgun (WGS) entry which is preliminary data.</text>
</comment>
<proteinExistence type="predicted"/>
<dbReference type="Proteomes" id="UP000683000">
    <property type="component" value="Unassembled WGS sequence"/>
</dbReference>
<feature type="compositionally biased region" description="Low complexity" evidence="1">
    <location>
        <begin position="37"/>
        <end position="54"/>
    </location>
</feature>
<feature type="compositionally biased region" description="Polar residues" evidence="1">
    <location>
        <begin position="27"/>
        <end position="36"/>
    </location>
</feature>
<dbReference type="OrthoDB" id="2680265at2759"/>
<dbReference type="EMBL" id="JAGFBS010000005">
    <property type="protein sequence ID" value="KAG6379161.1"/>
    <property type="molecule type" value="Genomic_DNA"/>
</dbReference>
<dbReference type="AlphaFoldDB" id="A0A8I3AE81"/>
<evidence type="ECO:0000313" key="3">
    <source>
        <dbReference type="Proteomes" id="UP000683000"/>
    </source>
</evidence>
<keyword evidence="3" id="KW-1185">Reference proteome</keyword>
<feature type="region of interest" description="Disordered" evidence="1">
    <location>
        <begin position="295"/>
        <end position="317"/>
    </location>
</feature>
<accession>A0A8I3AE81</accession>